<protein>
    <recommendedName>
        <fullName evidence="3">Alpha-amylase</fullName>
        <ecNumber evidence="3">3.2.1.1</ecNumber>
    </recommendedName>
</protein>
<dbReference type="Proteomes" id="UP000587760">
    <property type="component" value="Unassembled WGS sequence"/>
</dbReference>
<feature type="signal peptide" evidence="4">
    <location>
        <begin position="1"/>
        <end position="26"/>
    </location>
</feature>
<dbReference type="PRINTS" id="PR00110">
    <property type="entry name" value="ALPHAAMYLASE"/>
</dbReference>
<sequence length="526" mass="61184">MRFKLQQLRLLKVSAFLLLINANAFTMGLSEKEQPLPDQGEWWSNRVFYEIFVRSFYDSDGDGIGDFQGIIAKLDYLQEDLGINGIWLMPINQSPSYHGYDVSDYYDVNSEYGTLEDYKELIDECHKRDIKIIMDLVMNHSSIEVNWFNENKDWYIWNSEKTPSTGPWGQNIWYPKDGEYYYSVFDRIMADLNYTNNEVTEEMHNIIRFWLETGVDGFRLDALKYMVETDGQLENTEETHQWLEDFYNYYKSINPAALTVGEVWDSMENILPYSRDETDICFEFSLADAMVSAVKTARKGNLIAAWNRVLENYDKNDYATFLTNHDQNRLVSQLMNSRELAKNAAFLLLTSPGTPFIYYGEEIGMRGVKPDEDIRRPFHWFEGPRDGFTTGFPWRWQESSFPDSLADQMEDDSSLFHTYKDLIDLRKSYRALRTGDMKLLTTSSPSVFAFIREDSDQTVLTLINLGKRELGDVSVELDDSYGNRKVKQLYWSSNTARPAPSRKTESGQWTVFSQLEGFGASVLLLE</sequence>
<dbReference type="GO" id="GO:0009313">
    <property type="term" value="P:oligosaccharide catabolic process"/>
    <property type="evidence" value="ECO:0007669"/>
    <property type="project" value="TreeGrafter"/>
</dbReference>
<dbReference type="InterPro" id="IPR006047">
    <property type="entry name" value="GH13_cat_dom"/>
</dbReference>
<organism evidence="6 7">
    <name type="scientific">Spirochaeta isovalerica</name>
    <dbReference type="NCBI Taxonomy" id="150"/>
    <lineage>
        <taxon>Bacteria</taxon>
        <taxon>Pseudomonadati</taxon>
        <taxon>Spirochaetota</taxon>
        <taxon>Spirochaetia</taxon>
        <taxon>Spirochaetales</taxon>
        <taxon>Spirochaetaceae</taxon>
        <taxon>Spirochaeta</taxon>
    </lineage>
</organism>
<evidence type="ECO:0000259" key="5">
    <source>
        <dbReference type="SMART" id="SM00642"/>
    </source>
</evidence>
<evidence type="ECO:0000313" key="7">
    <source>
        <dbReference type="Proteomes" id="UP000587760"/>
    </source>
</evidence>
<dbReference type="InterPro" id="IPR045857">
    <property type="entry name" value="O16G_dom_2"/>
</dbReference>
<dbReference type="Gene3D" id="2.60.40.1180">
    <property type="entry name" value="Golgi alpha-mannosidase II"/>
    <property type="match status" value="1"/>
</dbReference>
<dbReference type="SUPFAM" id="SSF51445">
    <property type="entry name" value="(Trans)glycosidases"/>
    <property type="match status" value="1"/>
</dbReference>
<proteinExistence type="inferred from homology"/>
<keyword evidence="3" id="KW-0119">Carbohydrate metabolism</keyword>
<dbReference type="CDD" id="cd11316">
    <property type="entry name" value="AmyAc_bac2_AmyA"/>
    <property type="match status" value="1"/>
</dbReference>
<dbReference type="SUPFAM" id="SSF51011">
    <property type="entry name" value="Glycosyl hydrolase domain"/>
    <property type="match status" value="1"/>
</dbReference>
<dbReference type="SMART" id="SM00642">
    <property type="entry name" value="Aamy"/>
    <property type="match status" value="1"/>
</dbReference>
<keyword evidence="3" id="KW-0378">Hydrolase</keyword>
<evidence type="ECO:0000256" key="1">
    <source>
        <dbReference type="ARBA" id="ARBA00008061"/>
    </source>
</evidence>
<feature type="chain" id="PRO_5032972896" description="Alpha-amylase" evidence="4">
    <location>
        <begin position="27"/>
        <end position="526"/>
    </location>
</feature>
<dbReference type="EC" id="3.2.1.1" evidence="3"/>
<evidence type="ECO:0000256" key="4">
    <source>
        <dbReference type="SAM" id="SignalP"/>
    </source>
</evidence>
<keyword evidence="3 6" id="KW-0326">Glycosidase</keyword>
<evidence type="ECO:0000256" key="3">
    <source>
        <dbReference type="RuleBase" id="RU361134"/>
    </source>
</evidence>
<dbReference type="Gene3D" id="3.20.20.80">
    <property type="entry name" value="Glycosidases"/>
    <property type="match status" value="1"/>
</dbReference>
<dbReference type="InterPro" id="IPR006046">
    <property type="entry name" value="Alpha_amylase"/>
</dbReference>
<dbReference type="AlphaFoldDB" id="A0A841RDE8"/>
<dbReference type="Gene3D" id="3.90.400.10">
    <property type="entry name" value="Oligo-1,6-glucosidase, Domain 2"/>
    <property type="match status" value="1"/>
</dbReference>
<reference evidence="6 7" key="1">
    <citation type="submission" date="2020-08" db="EMBL/GenBank/DDBJ databases">
        <title>Genomic Encyclopedia of Type Strains, Phase IV (KMG-IV): sequencing the most valuable type-strain genomes for metagenomic binning, comparative biology and taxonomic classification.</title>
        <authorList>
            <person name="Goeker M."/>
        </authorList>
    </citation>
    <scope>NUCLEOTIDE SEQUENCE [LARGE SCALE GENOMIC DNA]</scope>
    <source>
        <strain evidence="6 7">DSM 2461</strain>
    </source>
</reference>
<dbReference type="RefSeq" id="WP_184747267.1">
    <property type="nucleotide sequence ID" value="NZ_JACHGJ010000005.1"/>
</dbReference>
<dbReference type="PANTHER" id="PTHR10357">
    <property type="entry name" value="ALPHA-AMYLASE FAMILY MEMBER"/>
    <property type="match status" value="1"/>
</dbReference>
<gene>
    <name evidence="6" type="ORF">HNR50_002693</name>
</gene>
<comment type="similarity">
    <text evidence="1 2">Belongs to the glycosyl hydrolase 13 family.</text>
</comment>
<dbReference type="PANTHER" id="PTHR10357:SF179">
    <property type="entry name" value="NEUTRAL AND BASIC AMINO ACID TRANSPORT PROTEIN RBAT"/>
    <property type="match status" value="1"/>
</dbReference>
<dbReference type="InterPro" id="IPR017853">
    <property type="entry name" value="GH"/>
</dbReference>
<name>A0A841RDE8_9SPIO</name>
<dbReference type="GO" id="GO:0004556">
    <property type="term" value="F:alpha-amylase activity"/>
    <property type="evidence" value="ECO:0007669"/>
    <property type="project" value="UniProtKB-UniRule"/>
</dbReference>
<dbReference type="InterPro" id="IPR013780">
    <property type="entry name" value="Glyco_hydro_b"/>
</dbReference>
<feature type="domain" description="Glycosyl hydrolase family 13 catalytic" evidence="5">
    <location>
        <begin position="50"/>
        <end position="426"/>
    </location>
</feature>
<evidence type="ECO:0000313" key="6">
    <source>
        <dbReference type="EMBL" id="MBB6481020.1"/>
    </source>
</evidence>
<comment type="catalytic activity">
    <reaction evidence="3">
        <text>Endohydrolysis of (1-&gt;4)-alpha-D-glucosidic linkages in polysaccharides containing three or more (1-&gt;4)-alpha-linked D-glucose units.</text>
        <dbReference type="EC" id="3.2.1.1"/>
    </reaction>
</comment>
<keyword evidence="4" id="KW-0732">Signal</keyword>
<accession>A0A841RDE8</accession>
<dbReference type="Pfam" id="PF00128">
    <property type="entry name" value="Alpha-amylase"/>
    <property type="match status" value="1"/>
</dbReference>
<dbReference type="EMBL" id="JACHGJ010000005">
    <property type="protein sequence ID" value="MBB6481020.1"/>
    <property type="molecule type" value="Genomic_DNA"/>
</dbReference>
<keyword evidence="7" id="KW-1185">Reference proteome</keyword>
<dbReference type="GO" id="GO:0043169">
    <property type="term" value="F:cation binding"/>
    <property type="evidence" value="ECO:0007669"/>
    <property type="project" value="InterPro"/>
</dbReference>
<comment type="caution">
    <text evidence="6">The sequence shown here is derived from an EMBL/GenBank/DDBJ whole genome shotgun (WGS) entry which is preliminary data.</text>
</comment>
<evidence type="ECO:0000256" key="2">
    <source>
        <dbReference type="RuleBase" id="RU003615"/>
    </source>
</evidence>